<evidence type="ECO:0000256" key="2">
    <source>
        <dbReference type="SAM" id="MobiDB-lite"/>
    </source>
</evidence>
<dbReference type="RefSeq" id="XP_034245643.1">
    <property type="nucleotide sequence ID" value="XM_034389752.1"/>
</dbReference>
<feature type="coiled-coil region" evidence="1">
    <location>
        <begin position="289"/>
        <end position="354"/>
    </location>
</feature>
<evidence type="ECO:0000313" key="4">
    <source>
        <dbReference type="RefSeq" id="XP_034245643.1"/>
    </source>
</evidence>
<feature type="region of interest" description="Disordered" evidence="2">
    <location>
        <begin position="89"/>
        <end position="112"/>
    </location>
</feature>
<dbReference type="InParanoid" id="A0A6P8YZN7"/>
<keyword evidence="1" id="KW-0175">Coiled coil</keyword>
<evidence type="ECO:0000256" key="1">
    <source>
        <dbReference type="SAM" id="Coils"/>
    </source>
</evidence>
<dbReference type="GeneID" id="117647791"/>
<gene>
    <name evidence="4" type="primary">LOC117647791</name>
</gene>
<evidence type="ECO:0000313" key="3">
    <source>
        <dbReference type="Proteomes" id="UP000515158"/>
    </source>
</evidence>
<name>A0A6P8YZN7_THRPL</name>
<reference evidence="4" key="1">
    <citation type="submission" date="2025-08" db="UniProtKB">
        <authorList>
            <consortium name="RefSeq"/>
        </authorList>
    </citation>
    <scope>IDENTIFICATION</scope>
    <source>
        <tissue evidence="4">Total insect</tissue>
    </source>
</reference>
<organism evidence="4">
    <name type="scientific">Thrips palmi</name>
    <name type="common">Melon thrips</name>
    <dbReference type="NCBI Taxonomy" id="161013"/>
    <lineage>
        <taxon>Eukaryota</taxon>
        <taxon>Metazoa</taxon>
        <taxon>Ecdysozoa</taxon>
        <taxon>Arthropoda</taxon>
        <taxon>Hexapoda</taxon>
        <taxon>Insecta</taxon>
        <taxon>Pterygota</taxon>
        <taxon>Neoptera</taxon>
        <taxon>Paraneoptera</taxon>
        <taxon>Thysanoptera</taxon>
        <taxon>Terebrantia</taxon>
        <taxon>Thripoidea</taxon>
        <taxon>Thripidae</taxon>
        <taxon>Thrips</taxon>
    </lineage>
</organism>
<protein>
    <submittedName>
        <fullName evidence="4">Uncharacterized protein LOC117647791</fullName>
    </submittedName>
</protein>
<dbReference type="AlphaFoldDB" id="A0A6P8YZN7"/>
<feature type="compositionally biased region" description="Polar residues" evidence="2">
    <location>
        <begin position="239"/>
        <end position="251"/>
    </location>
</feature>
<keyword evidence="3" id="KW-1185">Reference proteome</keyword>
<sequence length="469" mass="52045">MSIIRRFVLFARSSANICCYLFPLGGKSLFNLTLLSCGCHSLSVSFHRATGVKRIMNRSRRKSTFGTGNTAKLGFFPVRLDMRPVREKSPLGTGKCGVTPSPTNLLDDPLRPRLGMGRSGGTPSPTYFLGRHDTSRPRLGMGLTNGITPIRPADVSSAEASIYFSIKKSQKSPKSPKTRRRLNLNLEGPQNNEEHNGPKSVATSSKPAVRSLRKPVVRAFPEKSRIPKPPSVQKGKPVTRSQTAVSSQGSSTFLRATNSRKTMLPTSTRAFNGLKASTSGQSKAQADVFESQQRVLQDLKEGLQEQRNMLQEQRDILQEMKMIKSSVEEQTSLLQEQKNILQEMKTVKSSVEEQTSLLLEAKDVFSQILHDQRSILDEHRKLLDEAKSSSVHKFTSDEKAVSNLYAVDTSKENLPASEAAYRQMRRSFRCLGTPTLSCSSKKARTPQIKTPRTSLSNKVRAQLHNLLDS</sequence>
<accession>A0A6P8YZN7</accession>
<dbReference type="KEGG" id="tpal:117647791"/>
<dbReference type="Proteomes" id="UP000515158">
    <property type="component" value="Unplaced"/>
</dbReference>
<feature type="region of interest" description="Disordered" evidence="2">
    <location>
        <begin position="185"/>
        <end position="251"/>
    </location>
</feature>
<proteinExistence type="predicted"/>